<feature type="region of interest" description="Disordered" evidence="1">
    <location>
        <begin position="109"/>
        <end position="133"/>
    </location>
</feature>
<name>A0A2H2ZQT9_TRIPA</name>
<organism evidence="3 4">
    <name type="scientific">Trichoderma parareesei</name>
    <name type="common">Filamentous fungus</name>
    <dbReference type="NCBI Taxonomy" id="858221"/>
    <lineage>
        <taxon>Eukaryota</taxon>
        <taxon>Fungi</taxon>
        <taxon>Dikarya</taxon>
        <taxon>Ascomycota</taxon>
        <taxon>Pezizomycotina</taxon>
        <taxon>Sordariomycetes</taxon>
        <taxon>Hypocreomycetidae</taxon>
        <taxon>Hypocreales</taxon>
        <taxon>Hypocreaceae</taxon>
        <taxon>Trichoderma</taxon>
    </lineage>
</organism>
<evidence type="ECO:0000256" key="1">
    <source>
        <dbReference type="SAM" id="MobiDB-lite"/>
    </source>
</evidence>
<dbReference type="AlphaFoldDB" id="A0A2H2ZQT9"/>
<evidence type="ECO:0000313" key="4">
    <source>
        <dbReference type="Proteomes" id="UP000219286"/>
    </source>
</evidence>
<comment type="caution">
    <text evidence="3">The sequence shown here is derived from an EMBL/GenBank/DDBJ whole genome shotgun (WGS) entry which is preliminary data.</text>
</comment>
<accession>A0A2H2ZQT9</accession>
<evidence type="ECO:0000259" key="2">
    <source>
        <dbReference type="Pfam" id="PF17107"/>
    </source>
</evidence>
<keyword evidence="4" id="KW-1185">Reference proteome</keyword>
<protein>
    <recommendedName>
        <fullName evidence="2">NACHT-NTPase and P-loop NTPases N-terminal domain-containing protein</fullName>
    </recommendedName>
</protein>
<dbReference type="EMBL" id="LFMI01000228">
    <property type="protein sequence ID" value="OTA01684.1"/>
    <property type="molecule type" value="Genomic_DNA"/>
</dbReference>
<evidence type="ECO:0000313" key="3">
    <source>
        <dbReference type="EMBL" id="OTA01684.1"/>
    </source>
</evidence>
<gene>
    <name evidence="3" type="ORF">A9Z42_0020180</name>
</gene>
<dbReference type="OrthoDB" id="674604at2759"/>
<feature type="domain" description="NACHT-NTPase and P-loop NTPases N-terminal" evidence="2">
    <location>
        <begin position="1"/>
        <end position="61"/>
    </location>
</feature>
<dbReference type="Pfam" id="PF17107">
    <property type="entry name" value="SesA"/>
    <property type="match status" value="1"/>
</dbReference>
<dbReference type="InterPro" id="IPR031352">
    <property type="entry name" value="SesA"/>
</dbReference>
<sequence>MKPSVEGCKDKATNLAVLFTKVVPRAADERMECYRLAVRELGERSRVETLMKDAIEDVRDLLMVDDEMQATTGSYLEELSEALKVVSAIPPSLQDESSSLGIYNYGSGPQNVNTGTGPQNNNNGSGAQINGGSFHGINPFLRQ</sequence>
<dbReference type="Proteomes" id="UP000219286">
    <property type="component" value="Unassembled WGS sequence"/>
</dbReference>
<reference evidence="3 4" key="1">
    <citation type="journal article" date="2015" name="Genome Announc.">
        <title>Genome sequence and annotation of Trichoderma parareesei, the ancestor of the cellulase producer Trichoderma reesei.</title>
        <authorList>
            <person name="Yang D."/>
            <person name="Pomraning K."/>
            <person name="Kopchinskiy A."/>
            <person name="Karimi Aghcheh R."/>
            <person name="Atanasova L."/>
            <person name="Chenthamara K."/>
            <person name="Baker S.E."/>
            <person name="Zhang R."/>
            <person name="Shen Q."/>
            <person name="Freitag M."/>
            <person name="Kubicek C.P."/>
            <person name="Druzhinina I.S."/>
        </authorList>
    </citation>
    <scope>NUCLEOTIDE SEQUENCE [LARGE SCALE GENOMIC DNA]</scope>
    <source>
        <strain evidence="3 4">CBS 125925</strain>
    </source>
</reference>
<proteinExistence type="predicted"/>
<feature type="compositionally biased region" description="Low complexity" evidence="1">
    <location>
        <begin position="110"/>
        <end position="126"/>
    </location>
</feature>